<comment type="caution">
    <text evidence="4">The sequence shown here is derived from an EMBL/GenBank/DDBJ whole genome shotgun (WGS) entry which is preliminary data.</text>
</comment>
<organism evidence="4 5">
    <name type="scientific">Slackia equolifaciens</name>
    <dbReference type="NCBI Taxonomy" id="498718"/>
    <lineage>
        <taxon>Bacteria</taxon>
        <taxon>Bacillati</taxon>
        <taxon>Actinomycetota</taxon>
        <taxon>Coriobacteriia</taxon>
        <taxon>Eggerthellales</taxon>
        <taxon>Eggerthellaceae</taxon>
        <taxon>Slackia</taxon>
    </lineage>
</organism>
<dbReference type="SUPFAM" id="SSF46689">
    <property type="entry name" value="Homeodomain-like"/>
    <property type="match status" value="1"/>
</dbReference>
<dbReference type="InterPro" id="IPR001647">
    <property type="entry name" value="HTH_TetR"/>
</dbReference>
<evidence type="ECO:0000256" key="1">
    <source>
        <dbReference type="ARBA" id="ARBA00023125"/>
    </source>
</evidence>
<dbReference type="Gene3D" id="1.10.357.10">
    <property type="entry name" value="Tetracycline Repressor, domain 2"/>
    <property type="match status" value="1"/>
</dbReference>
<feature type="domain" description="HTH tetR-type" evidence="3">
    <location>
        <begin position="40"/>
        <end position="100"/>
    </location>
</feature>
<accession>A0A3N0AT04</accession>
<reference evidence="5" key="1">
    <citation type="submission" date="2018-05" db="EMBL/GenBank/DDBJ databases">
        <title>Genome Sequencing of selected type strains of the family Eggerthellaceae.</title>
        <authorList>
            <person name="Danylec N."/>
            <person name="Stoll D.A."/>
            <person name="Doetsch A."/>
            <person name="Huch M."/>
        </authorList>
    </citation>
    <scope>NUCLEOTIDE SEQUENCE [LARGE SCALE GENOMIC DNA]</scope>
    <source>
        <strain evidence="5">DSM 24851</strain>
    </source>
</reference>
<dbReference type="InterPro" id="IPR050624">
    <property type="entry name" value="HTH-type_Tx_Regulator"/>
</dbReference>
<dbReference type="PANTHER" id="PTHR43479">
    <property type="entry name" value="ACREF/ENVCD OPERON REPRESSOR-RELATED"/>
    <property type="match status" value="1"/>
</dbReference>
<dbReference type="GO" id="GO:0003677">
    <property type="term" value="F:DNA binding"/>
    <property type="evidence" value="ECO:0007669"/>
    <property type="project" value="UniProtKB-UniRule"/>
</dbReference>
<keyword evidence="1 2" id="KW-0238">DNA-binding</keyword>
<protein>
    <recommendedName>
        <fullName evidence="3">HTH tetR-type domain-containing protein</fullName>
    </recommendedName>
</protein>
<dbReference type="Proteomes" id="UP000269591">
    <property type="component" value="Unassembled WGS sequence"/>
</dbReference>
<sequence>MRVVRRMRRRIRMPRRQHNQPELGVRRREMARPKKDANCVEARQRIIDGFWTLLEERRLSDITIGMVVEQAQCNRGTFYYHFESLDALLHEAIERELLVERDIPGMIFELACGIEDSPSQRLGETNELYRLSLIMDRGGLDLVAEEAKRTIVGMWTALLVPGQTELPEPTREVIEYFTSGTLGLISYRFAREKEGRPASSTIATDDFLKRNAAFVIEQVARYQGMTEADVLARLHMASCLMHQARA</sequence>
<feature type="DNA-binding region" description="H-T-H motif" evidence="2">
    <location>
        <begin position="63"/>
        <end position="82"/>
    </location>
</feature>
<keyword evidence="5" id="KW-1185">Reference proteome</keyword>
<dbReference type="InterPro" id="IPR009057">
    <property type="entry name" value="Homeodomain-like_sf"/>
</dbReference>
<evidence type="ECO:0000313" key="5">
    <source>
        <dbReference type="Proteomes" id="UP000269591"/>
    </source>
</evidence>
<proteinExistence type="predicted"/>
<evidence type="ECO:0000259" key="3">
    <source>
        <dbReference type="PROSITE" id="PS50977"/>
    </source>
</evidence>
<name>A0A3N0AT04_9ACTN</name>
<evidence type="ECO:0000256" key="2">
    <source>
        <dbReference type="PROSITE-ProRule" id="PRU00335"/>
    </source>
</evidence>
<dbReference type="AlphaFoldDB" id="A0A3N0AT04"/>
<evidence type="ECO:0000313" key="4">
    <source>
        <dbReference type="EMBL" id="RNL37446.1"/>
    </source>
</evidence>
<gene>
    <name evidence="4" type="ORF">DMP06_10865</name>
</gene>
<dbReference type="PROSITE" id="PS50977">
    <property type="entry name" value="HTH_TETR_2"/>
    <property type="match status" value="1"/>
</dbReference>
<dbReference type="PANTHER" id="PTHR43479:SF11">
    <property type="entry name" value="ACREF_ENVCD OPERON REPRESSOR-RELATED"/>
    <property type="match status" value="1"/>
</dbReference>
<dbReference type="EMBL" id="QIBX01000028">
    <property type="protein sequence ID" value="RNL37446.1"/>
    <property type="molecule type" value="Genomic_DNA"/>
</dbReference>